<proteinExistence type="predicted"/>
<dbReference type="Proteomes" id="UP001232117">
    <property type="component" value="Chromosome"/>
</dbReference>
<organism evidence="1 2">
    <name type="scientific">Flavobacterium keumense</name>
    <dbReference type="NCBI Taxonomy" id="1306518"/>
    <lineage>
        <taxon>Bacteria</taxon>
        <taxon>Pseudomonadati</taxon>
        <taxon>Bacteroidota</taxon>
        <taxon>Flavobacteriia</taxon>
        <taxon>Flavobacteriales</taxon>
        <taxon>Flavobacteriaceae</taxon>
        <taxon>Flavobacterium</taxon>
    </lineage>
</organism>
<evidence type="ECO:0008006" key="3">
    <source>
        <dbReference type="Google" id="ProtNLM"/>
    </source>
</evidence>
<sequence length="122" mass="13762">MAVELGYQYQNTSYFQTGVSYRFSDNYTKNPFSMNAALATNFSTENRITLGVQQRFLQTFEGGIAFSNKDLQPSLGINVLNAIKLHIGYCFPYQNKLNSSVTFGLVFALGPKNYYDHLVIGF</sequence>
<gene>
    <name evidence="1" type="ORF">MG292_03370</name>
</gene>
<protein>
    <recommendedName>
        <fullName evidence="3">Type IX secretion system membrane protein PorP/SprF</fullName>
    </recommendedName>
</protein>
<reference evidence="1 2" key="1">
    <citation type="submission" date="2022-02" db="EMBL/GenBank/DDBJ databases">
        <authorList>
            <person name="Cha I.-T."/>
            <person name="Lee K.-E."/>
            <person name="Park S.-J."/>
        </authorList>
    </citation>
    <scope>NUCLEOTIDE SEQUENCE [LARGE SCALE GENOMIC DNA]</scope>
    <source>
        <strain evidence="1 2">K3R-10</strain>
    </source>
</reference>
<keyword evidence="2" id="KW-1185">Reference proteome</keyword>
<dbReference type="RefSeq" id="WP_264534106.1">
    <property type="nucleotide sequence ID" value="NZ_CP092332.1"/>
</dbReference>
<reference evidence="1 2" key="2">
    <citation type="submission" date="2023-06" db="EMBL/GenBank/DDBJ databases">
        <title>Complete Genome Sequence of Flavobacterium keumense K3R-10.</title>
        <authorList>
            <person name="Jeong H."/>
            <person name="Jhang S.Y."/>
            <person name="Kim J.N."/>
        </authorList>
    </citation>
    <scope>NUCLEOTIDE SEQUENCE [LARGE SCALE GENOMIC DNA]</scope>
    <source>
        <strain evidence="1 2">K3R-10</strain>
    </source>
</reference>
<evidence type="ECO:0000313" key="1">
    <source>
        <dbReference type="EMBL" id="WGK95284.1"/>
    </source>
</evidence>
<dbReference type="EMBL" id="CP092332">
    <property type="protein sequence ID" value="WGK95284.1"/>
    <property type="molecule type" value="Genomic_DNA"/>
</dbReference>
<accession>A0ABY8N7B1</accession>
<evidence type="ECO:0000313" key="2">
    <source>
        <dbReference type="Proteomes" id="UP001232117"/>
    </source>
</evidence>
<name>A0ABY8N7B1_9FLAO</name>